<dbReference type="GO" id="GO:0005634">
    <property type="term" value="C:nucleus"/>
    <property type="evidence" value="ECO:0007669"/>
    <property type="project" value="UniProtKB-SubCell"/>
</dbReference>
<feature type="region of interest" description="Disordered" evidence="5">
    <location>
        <begin position="134"/>
        <end position="159"/>
    </location>
</feature>
<dbReference type="GO" id="GO:0003723">
    <property type="term" value="F:RNA binding"/>
    <property type="evidence" value="ECO:0007669"/>
    <property type="project" value="UniProtKB-KW"/>
</dbReference>
<dbReference type="AlphaFoldDB" id="A0A6N2LSF1"/>
<dbReference type="Gene3D" id="4.10.1060.10">
    <property type="entry name" value="Zinc finger, RanBP2-type"/>
    <property type="match status" value="2"/>
</dbReference>
<comment type="subcellular location">
    <subcellularLocation>
        <location evidence="1">Nucleus</location>
    </subcellularLocation>
</comment>
<evidence type="ECO:0000256" key="5">
    <source>
        <dbReference type="SAM" id="MobiDB-lite"/>
    </source>
</evidence>
<dbReference type="Gene3D" id="3.30.70.330">
    <property type="match status" value="1"/>
</dbReference>
<evidence type="ECO:0000256" key="1">
    <source>
        <dbReference type="ARBA" id="ARBA00004123"/>
    </source>
</evidence>
<keyword evidence="2" id="KW-0694">RNA-binding</keyword>
<feature type="coiled-coil region" evidence="4">
    <location>
        <begin position="255"/>
        <end position="282"/>
    </location>
</feature>
<keyword evidence="4" id="KW-0175">Coiled coil</keyword>
<dbReference type="GO" id="GO:0006355">
    <property type="term" value="P:regulation of DNA-templated transcription"/>
    <property type="evidence" value="ECO:0007669"/>
    <property type="project" value="InterPro"/>
</dbReference>
<keyword evidence="3" id="KW-0539">Nucleus</keyword>
<gene>
    <name evidence="6" type="ORF">SVIM_LOCUS267237</name>
</gene>
<sequence>MPGDCVLHRYPRLEVGNMASYTGKGAPSTGTIYISNLPEVTDGTMLAEYFGTIGLLFVKGMKFCQKDKRTGRPKMWLYHDKMTSPRDRHADLAAVEWFNNKDFHGYNIGVSIAQSKSKDYTVCNSVGDPNDLGGFEENAKDLNEGGGRGRGQGDASGKAWQQDGDWFCPNTRSLFQCNFAFRGVCNRCASARPSGPFGSGAGAVGHGRGRVANDSGVPGRCGNINWAKRTECNVCNTNKPGHNEGGVRGGRGGGYKELEEELDETTRRRKEAEKTFRAKTQQAEAGRVHPGAGRAGWEVDEFGI</sequence>
<dbReference type="EMBL" id="CAADRP010001596">
    <property type="protein sequence ID" value="VFU43793.1"/>
    <property type="molecule type" value="Genomic_DNA"/>
</dbReference>
<evidence type="ECO:0000256" key="4">
    <source>
        <dbReference type="SAM" id="Coils"/>
    </source>
</evidence>
<protein>
    <recommendedName>
        <fullName evidence="7">RRM domain-containing protein</fullName>
    </recommendedName>
</protein>
<evidence type="ECO:0000313" key="6">
    <source>
        <dbReference type="EMBL" id="VFU43793.1"/>
    </source>
</evidence>
<dbReference type="InterPro" id="IPR012677">
    <property type="entry name" value="Nucleotide-bd_a/b_plait_sf"/>
</dbReference>
<evidence type="ECO:0008006" key="7">
    <source>
        <dbReference type="Google" id="ProtNLM"/>
    </source>
</evidence>
<dbReference type="InterPro" id="IPR036443">
    <property type="entry name" value="Znf_RanBP2_sf"/>
</dbReference>
<dbReference type="SUPFAM" id="SSF90209">
    <property type="entry name" value="Ran binding protein zinc finger-like"/>
    <property type="match status" value="2"/>
</dbReference>
<evidence type="ECO:0000256" key="2">
    <source>
        <dbReference type="ARBA" id="ARBA00022884"/>
    </source>
</evidence>
<organism evidence="6">
    <name type="scientific">Salix viminalis</name>
    <name type="common">Common osier</name>
    <name type="synonym">Basket willow</name>
    <dbReference type="NCBI Taxonomy" id="40686"/>
    <lineage>
        <taxon>Eukaryota</taxon>
        <taxon>Viridiplantae</taxon>
        <taxon>Streptophyta</taxon>
        <taxon>Embryophyta</taxon>
        <taxon>Tracheophyta</taxon>
        <taxon>Spermatophyta</taxon>
        <taxon>Magnoliopsida</taxon>
        <taxon>eudicotyledons</taxon>
        <taxon>Gunneridae</taxon>
        <taxon>Pentapetalae</taxon>
        <taxon>rosids</taxon>
        <taxon>fabids</taxon>
        <taxon>Malpighiales</taxon>
        <taxon>Salicaceae</taxon>
        <taxon>Saliceae</taxon>
        <taxon>Salix</taxon>
    </lineage>
</organism>
<dbReference type="PANTHER" id="PTHR23238">
    <property type="entry name" value="RNA BINDING PROTEIN"/>
    <property type="match status" value="1"/>
</dbReference>
<accession>A0A6N2LSF1</accession>
<dbReference type="SUPFAM" id="SSF54928">
    <property type="entry name" value="RNA-binding domain, RBD"/>
    <property type="match status" value="1"/>
</dbReference>
<dbReference type="InterPro" id="IPR034870">
    <property type="entry name" value="TET_fam"/>
</dbReference>
<proteinExistence type="predicted"/>
<feature type="compositionally biased region" description="Gly residues" evidence="5">
    <location>
        <begin position="144"/>
        <end position="154"/>
    </location>
</feature>
<dbReference type="InterPro" id="IPR035979">
    <property type="entry name" value="RBD_domain_sf"/>
</dbReference>
<evidence type="ECO:0000256" key="3">
    <source>
        <dbReference type="ARBA" id="ARBA00023242"/>
    </source>
</evidence>
<reference evidence="6" key="1">
    <citation type="submission" date="2019-03" db="EMBL/GenBank/DDBJ databases">
        <authorList>
            <person name="Mank J."/>
            <person name="Almeida P."/>
        </authorList>
    </citation>
    <scope>NUCLEOTIDE SEQUENCE</scope>
    <source>
        <strain evidence="6">78183</strain>
    </source>
</reference>
<name>A0A6N2LSF1_SALVM</name>